<sequence length="310" mass="35531">MHDAEKLIELCDKNGDFDDTSEYQLLIRLLKERTIIDDGKRRLRSKDEVEKPSEALMNPSDSEATFRYKAGEKNIGYVGNIVESVGDTGSLITDYAYECNTYADNQFMKDYLDNQSKYPDGAYLVADGAYSGEQNSAIAESHNLKLVTTNFTGRKPDEIYADFIFTDDGHYLIQCKNNCKPMECTYDSGNDRSVAYFETRACQSCPYKDICKPRFLKNKVRKEVSWKAVGRAKQLQYMKTDEFSKYARFRNGVEAIPSLLRRRYKVDKIPAHGKFRTRLHFGFKIAALDFQKLLCYSNSLDNCASKSEIA</sequence>
<protein>
    <recommendedName>
        <fullName evidence="1">Transposase DDE domain-containing protein</fullName>
    </recommendedName>
</protein>
<proteinExistence type="predicted"/>
<dbReference type="InterPro" id="IPR025668">
    <property type="entry name" value="Tnp_DDE_dom"/>
</dbReference>
<feature type="domain" description="Transposase DDE" evidence="1">
    <location>
        <begin position="187"/>
        <end position="294"/>
    </location>
</feature>
<organism evidence="2 3">
    <name type="scientific">Butyrivibrio fibrisolvens</name>
    <dbReference type="NCBI Taxonomy" id="831"/>
    <lineage>
        <taxon>Bacteria</taxon>
        <taxon>Bacillati</taxon>
        <taxon>Bacillota</taxon>
        <taxon>Clostridia</taxon>
        <taxon>Lachnospirales</taxon>
        <taxon>Lachnospiraceae</taxon>
        <taxon>Butyrivibrio</taxon>
    </lineage>
</organism>
<dbReference type="Proteomes" id="UP000245488">
    <property type="component" value="Chromosome"/>
</dbReference>
<comment type="caution">
    <text evidence="2">The sequence shown here is derived from an EMBL/GenBank/DDBJ whole genome shotgun (WGS) entry which is preliminary data.</text>
</comment>
<dbReference type="Pfam" id="PF13751">
    <property type="entry name" value="DDE_Tnp_1_6"/>
    <property type="match status" value="1"/>
</dbReference>
<reference evidence="2 3" key="1">
    <citation type="submission" date="2017-09" db="EMBL/GenBank/DDBJ databases">
        <title>High-quality draft genome sequence of Butyrivibrio fibrisolvens INBov1, isolated from cow rumen.</title>
        <authorList>
            <person name="Rodriguez Hernaez J."/>
            <person name="Rivarola M."/>
            <person name="Paniego N."/>
            <person name="Cravero S."/>
            <person name="Ceron Cucchi M."/>
            <person name="Martinez M.C."/>
        </authorList>
    </citation>
    <scope>NUCLEOTIDE SEQUENCE [LARGE SCALE GENOMIC DNA]</scope>
    <source>
        <strain evidence="2 3">INBov1</strain>
    </source>
</reference>
<accession>A0A317G630</accession>
<dbReference type="EMBL" id="NXNG01000001">
    <property type="protein sequence ID" value="PWT29504.1"/>
    <property type="molecule type" value="Genomic_DNA"/>
</dbReference>
<evidence type="ECO:0000313" key="2">
    <source>
        <dbReference type="EMBL" id="PWT29504.1"/>
    </source>
</evidence>
<evidence type="ECO:0000313" key="3">
    <source>
        <dbReference type="Proteomes" id="UP000245488"/>
    </source>
</evidence>
<evidence type="ECO:0000259" key="1">
    <source>
        <dbReference type="Pfam" id="PF13751"/>
    </source>
</evidence>
<keyword evidence="3" id="KW-1185">Reference proteome</keyword>
<name>A0A317G630_BUTFI</name>
<gene>
    <name evidence="2" type="ORF">CPT75_19585</name>
</gene>
<dbReference type="AlphaFoldDB" id="A0A317G630"/>